<dbReference type="PROSITE" id="PS00345">
    <property type="entry name" value="ETS_DOMAIN_1"/>
    <property type="match status" value="1"/>
</dbReference>
<evidence type="ECO:0000256" key="6">
    <source>
        <dbReference type="SAM" id="MobiDB-lite"/>
    </source>
</evidence>
<keyword evidence="5" id="KW-0238">DNA-binding</keyword>
<dbReference type="GO" id="GO:0005634">
    <property type="term" value="C:nucleus"/>
    <property type="evidence" value="ECO:0007669"/>
    <property type="project" value="UniProtKB-SubCell"/>
</dbReference>
<keyword evidence="7" id="KW-1133">Transmembrane helix</keyword>
<dbReference type="Gene3D" id="3.40.50.2000">
    <property type="entry name" value="Glycogen Phosphorylase B"/>
    <property type="match status" value="2"/>
</dbReference>
<dbReference type="VEuPathDB" id="VectorBase:ADAC007714"/>
<reference evidence="9 11" key="1">
    <citation type="journal article" date="2010" name="BMC Genomics">
        <title>Combination of measures distinguishes pre-miRNAs from other stem-loops in the genome of the newly sequenced Anopheles darlingi.</title>
        <authorList>
            <person name="Mendes N.D."/>
            <person name="Freitas A.T."/>
            <person name="Vasconcelos A.T."/>
            <person name="Sagot M.F."/>
        </authorList>
    </citation>
    <scope>NUCLEOTIDE SEQUENCE</scope>
</reference>
<dbReference type="InterPro" id="IPR050271">
    <property type="entry name" value="UDP-glycosyltransferase"/>
</dbReference>
<evidence type="ECO:0000256" key="2">
    <source>
        <dbReference type="ARBA" id="ARBA00009995"/>
    </source>
</evidence>
<evidence type="ECO:0000259" key="8">
    <source>
        <dbReference type="PROSITE" id="PS50061"/>
    </source>
</evidence>
<dbReference type="FunFam" id="3.40.50.2000:FF:000021">
    <property type="entry name" value="UDP-glucuronosyltransferase"/>
    <property type="match status" value="1"/>
</dbReference>
<dbReference type="FunFam" id="3.40.50.2000:FF:000144">
    <property type="entry name" value="UDP-glucuronosyltransferase"/>
    <property type="match status" value="1"/>
</dbReference>
<dbReference type="Pfam" id="PF00201">
    <property type="entry name" value="UDPGT"/>
    <property type="match status" value="1"/>
</dbReference>
<dbReference type="STRING" id="43151.W5J9H2"/>
<gene>
    <name evidence="9" type="ORF">AND_007714</name>
</gene>
<keyword evidence="11" id="KW-1185">Reference proteome</keyword>
<dbReference type="Proteomes" id="UP000000673">
    <property type="component" value="Unassembled WGS sequence"/>
</dbReference>
<dbReference type="Pfam" id="PF00178">
    <property type="entry name" value="Ets"/>
    <property type="match status" value="1"/>
</dbReference>
<dbReference type="VEuPathDB" id="VectorBase:ADAR2_004141"/>
<comment type="similarity">
    <text evidence="2">Belongs to the UDP-glycosyltransferase family.</text>
</comment>
<evidence type="ECO:0000256" key="3">
    <source>
        <dbReference type="ARBA" id="ARBA00022676"/>
    </source>
</evidence>
<dbReference type="SUPFAM" id="SSF53756">
    <property type="entry name" value="UDP-Glycosyltransferase/glycogen phosphorylase"/>
    <property type="match status" value="1"/>
</dbReference>
<organism evidence="9">
    <name type="scientific">Anopheles darlingi</name>
    <name type="common">Mosquito</name>
    <dbReference type="NCBI Taxonomy" id="43151"/>
    <lineage>
        <taxon>Eukaryota</taxon>
        <taxon>Metazoa</taxon>
        <taxon>Ecdysozoa</taxon>
        <taxon>Arthropoda</taxon>
        <taxon>Hexapoda</taxon>
        <taxon>Insecta</taxon>
        <taxon>Pterygota</taxon>
        <taxon>Neoptera</taxon>
        <taxon>Endopterygota</taxon>
        <taxon>Diptera</taxon>
        <taxon>Nematocera</taxon>
        <taxon>Culicoidea</taxon>
        <taxon>Culicidae</taxon>
        <taxon>Anophelinae</taxon>
        <taxon>Anopheles</taxon>
    </lineage>
</organism>
<feature type="region of interest" description="Disordered" evidence="6">
    <location>
        <begin position="272"/>
        <end position="291"/>
    </location>
</feature>
<dbReference type="InterPro" id="IPR036388">
    <property type="entry name" value="WH-like_DNA-bd_sf"/>
</dbReference>
<evidence type="ECO:0000313" key="9">
    <source>
        <dbReference type="EMBL" id="ETN60646.1"/>
    </source>
</evidence>
<dbReference type="eggNOG" id="KOG3806">
    <property type="taxonomic scope" value="Eukaryota"/>
</dbReference>
<name>W5J9H2_ANODA</name>
<dbReference type="Gene3D" id="1.10.10.10">
    <property type="entry name" value="Winged helix-like DNA-binding domain superfamily/Winged helix DNA-binding domain"/>
    <property type="match status" value="1"/>
</dbReference>
<dbReference type="EMBL" id="ADMH02001883">
    <property type="protein sequence ID" value="ETN60646.1"/>
    <property type="molecule type" value="Genomic_DNA"/>
</dbReference>
<dbReference type="VEuPathDB" id="VectorBase:ADAR2_002403"/>
<dbReference type="SUPFAM" id="SSF46785">
    <property type="entry name" value="Winged helix' DNA-binding domain"/>
    <property type="match status" value="2"/>
</dbReference>
<keyword evidence="5" id="KW-0539">Nucleus</keyword>
<evidence type="ECO:0000256" key="4">
    <source>
        <dbReference type="ARBA" id="ARBA00022679"/>
    </source>
</evidence>
<keyword evidence="7" id="KW-0472">Membrane</keyword>
<evidence type="ECO:0000313" key="11">
    <source>
        <dbReference type="Proteomes" id="UP000000673"/>
    </source>
</evidence>
<dbReference type="PROSITE" id="PS50061">
    <property type="entry name" value="ETS_DOMAIN_3"/>
    <property type="match status" value="1"/>
</dbReference>
<dbReference type="PRINTS" id="PR00454">
    <property type="entry name" value="ETSDOMAIN"/>
</dbReference>
<feature type="compositionally biased region" description="Low complexity" evidence="6">
    <location>
        <begin position="274"/>
        <end position="291"/>
    </location>
</feature>
<keyword evidence="7" id="KW-0812">Transmembrane</keyword>
<evidence type="ECO:0000256" key="1">
    <source>
        <dbReference type="ARBA" id="ARBA00005562"/>
    </source>
</evidence>
<dbReference type="InterPro" id="IPR002213">
    <property type="entry name" value="UDP_glucos_trans"/>
</dbReference>
<reference evidence="10" key="4">
    <citation type="submission" date="2015-06" db="UniProtKB">
        <authorList>
            <consortium name="EnsemblMetazoa"/>
        </authorList>
    </citation>
    <scope>IDENTIFICATION</scope>
</reference>
<protein>
    <submittedName>
        <fullName evidence="9">Glucosyl/glucuronosyl transferase</fullName>
    </submittedName>
</protein>
<dbReference type="GO" id="GO:0008194">
    <property type="term" value="F:UDP-glycosyltransferase activity"/>
    <property type="evidence" value="ECO:0007669"/>
    <property type="project" value="InterPro"/>
</dbReference>
<dbReference type="GO" id="GO:0043565">
    <property type="term" value="F:sequence-specific DNA binding"/>
    <property type="evidence" value="ECO:0007669"/>
    <property type="project" value="InterPro"/>
</dbReference>
<keyword evidence="3" id="KW-0328">Glycosyltransferase</keyword>
<dbReference type="HOGENOM" id="CLU_343619_0_0_1"/>
<reference evidence="9" key="3">
    <citation type="journal article" date="2013" name="Nucleic Acids Res.">
        <title>The genome of Anopheles darlingi, the main neotropical malaria vector.</title>
        <authorList>
            <person name="Marinotti O."/>
            <person name="Cerqueira G.C."/>
            <person name="de Almeida L.G."/>
            <person name="Ferro M.I."/>
            <person name="Loreto E.L."/>
            <person name="Zaha A."/>
            <person name="Teixeira S.M."/>
            <person name="Wespiser A.R."/>
            <person name="Almeida E Silva A."/>
            <person name="Schlindwein A.D."/>
            <person name="Pacheco A.C."/>
            <person name="Silva A.L."/>
            <person name="Graveley B.R."/>
            <person name="Walenz B.P."/>
            <person name="Lima Bde A."/>
            <person name="Ribeiro C.A."/>
            <person name="Nunes-Silva C.G."/>
            <person name="de Carvalho C.R."/>
            <person name="Soares C.M."/>
            <person name="de Menezes C.B."/>
            <person name="Matiolli C."/>
            <person name="Caffrey D."/>
            <person name="Araujo D.A."/>
            <person name="de Oliveira D.M."/>
            <person name="Golenbock D."/>
            <person name="Grisard E.C."/>
            <person name="Fantinatti-Garboggini F."/>
            <person name="de Carvalho F.M."/>
            <person name="Barcellos F.G."/>
            <person name="Prosdocimi F."/>
            <person name="May G."/>
            <person name="Azevedo Junior G.M."/>
            <person name="Guimaraes G.M."/>
            <person name="Goldman G.H."/>
            <person name="Padilha I.Q."/>
            <person name="Batista Jda S."/>
            <person name="Ferro J.A."/>
            <person name="Ribeiro J.M."/>
            <person name="Fietto J.L."/>
            <person name="Dabbas K.M."/>
            <person name="Cerdeira L."/>
            <person name="Agnez-Lima L.F."/>
            <person name="Brocchi M."/>
            <person name="de Carvalho M.O."/>
            <person name="Teixeira Mde M."/>
            <person name="Diniz Maia Mde M."/>
            <person name="Goldman M.H."/>
            <person name="Cruz Schneider M.P."/>
            <person name="Felipe M.S."/>
            <person name="Hungria M."/>
            <person name="Nicolas M.F."/>
            <person name="Pereira M."/>
            <person name="Montes M.A."/>
            <person name="Cantao M.E."/>
            <person name="Vincentz M."/>
            <person name="Rafael M.S."/>
            <person name="Silverman N."/>
            <person name="Stoco P.H."/>
            <person name="Souza R.C."/>
            <person name="Vicentini R."/>
            <person name="Gazzinelli R.T."/>
            <person name="Neves Rde O."/>
            <person name="Silva R."/>
            <person name="Astolfi-Filho S."/>
            <person name="Maciel T.E."/>
            <person name="Urmenyi T.P."/>
            <person name="Tadei W.P."/>
            <person name="Camargo E.P."/>
            <person name="de Vasconcelos A.T."/>
        </authorList>
    </citation>
    <scope>NUCLEOTIDE SEQUENCE</scope>
</reference>
<evidence type="ECO:0000256" key="5">
    <source>
        <dbReference type="RuleBase" id="RU004019"/>
    </source>
</evidence>
<dbReference type="InterPro" id="IPR000418">
    <property type="entry name" value="Ets_dom"/>
</dbReference>
<dbReference type="AlphaFoldDB" id="W5J9H2"/>
<dbReference type="EnsemblMetazoa" id="ADAC007714-RA">
    <property type="protein sequence ID" value="ADAC007714-PA"/>
    <property type="gene ID" value="ADAC007714"/>
</dbReference>
<dbReference type="SMART" id="SM00413">
    <property type="entry name" value="ETS"/>
    <property type="match status" value="1"/>
</dbReference>
<proteinExistence type="inferred from homology"/>
<comment type="similarity">
    <text evidence="1 5">Belongs to the ETS family.</text>
</comment>
<dbReference type="GO" id="GO:0003700">
    <property type="term" value="F:DNA-binding transcription factor activity"/>
    <property type="evidence" value="ECO:0007669"/>
    <property type="project" value="InterPro"/>
</dbReference>
<dbReference type="PANTHER" id="PTHR48043:SF159">
    <property type="entry name" value="EG:EG0003.4 PROTEIN-RELATED"/>
    <property type="match status" value="1"/>
</dbReference>
<dbReference type="PANTHER" id="PTHR48043">
    <property type="entry name" value="EG:EG0003.4 PROTEIN-RELATED"/>
    <property type="match status" value="1"/>
</dbReference>
<feature type="transmembrane region" description="Helical" evidence="7">
    <location>
        <begin position="782"/>
        <end position="803"/>
    </location>
</feature>
<dbReference type="CDD" id="cd03784">
    <property type="entry name" value="GT1_Gtf-like"/>
    <property type="match status" value="1"/>
</dbReference>
<evidence type="ECO:0000256" key="7">
    <source>
        <dbReference type="SAM" id="Phobius"/>
    </source>
</evidence>
<keyword evidence="4 9" id="KW-0808">Transferase</keyword>
<feature type="region of interest" description="Disordered" evidence="6">
    <location>
        <begin position="232"/>
        <end position="254"/>
    </location>
</feature>
<accession>W5J9H2</accession>
<comment type="subcellular location">
    <subcellularLocation>
        <location evidence="5">Nucleus</location>
    </subcellularLocation>
</comment>
<sequence>MSGIHLDVDLAKAVESSGQIQLWQFLLELLSDSANATCITWEGTNGEFKLTDPDEVARRWGERKSKPNMNYDKLSRALRWSRRRCERRDNGAADEHDEHYDGERKLGEGRLTYYYDKNIMTKVHGKRYAYKFDFQGLAAATQPQTDPTYKYQSDLFMSPYHHGAKLSSFMSPHHSMTSSSASIFPSAASWGNWGSPATNLYPSHTMSHVTPSHHPPNALLPYQYQDPALQQYQQERSAGTSGAPRELDSTGTGAYPCVPVEGREFGALRDSVVTGQPPTTTPTATINTTTHPSRMQPLHILASVFVTVLMIGQEGECANILVLMSVVSKSHFIWIRPIVNRLAERHHNVTILSVNVDPAPPINVTYIHLENSYNILYGNGTAAKNDILKRSNEMATDATRSFYRFGLLGCEGAVTSKGFQQLLQYPHDFRFDLVIYDFTCGPCVLGFLHKFNYPPLVSVTGFGVPQFTHQLVGGRKEPSVVPHFTQLTEHPMPFTQRLLNSAIHTFDALYRRFVFLPQVMDIAQRGFDFSLPALSELERRTLLMLTNSNPALDPPESLPPNVIPVGGLQIVPAAPLPDKLHSFISSAPKGAILFAMGTNFRSKMFTTERQLMFLEAFAALPEYHILWKFDDERLPRQASSNVLVQPWLPQNDILAQPQVRAFISHCGLMSTQEATYHGVPMVGIPIYVDQHLNLHRTVQAGAGVKLDLATLSTVKIVDALRAVLENDSYRQAMSHRSALFRDQPEPPLDRAIWWIEWALRHPNESRLRSTTLELSVLAANGYDVALCVTLLLVAIAVLARVMFSLTLFRRNRVQQPTSKKTKRL</sequence>
<dbReference type="eggNOG" id="KOG1192">
    <property type="taxonomic scope" value="Eukaryota"/>
</dbReference>
<feature type="domain" description="ETS" evidence="8">
    <location>
        <begin position="20"/>
        <end position="133"/>
    </location>
</feature>
<reference evidence="9" key="2">
    <citation type="submission" date="2010-05" db="EMBL/GenBank/DDBJ databases">
        <authorList>
            <person name="Almeida L.G."/>
            <person name="Nicolas M.F."/>
            <person name="Souza R.C."/>
            <person name="Vasconcelos A.T.R."/>
        </authorList>
    </citation>
    <scope>NUCLEOTIDE SEQUENCE</scope>
</reference>
<dbReference type="InterPro" id="IPR036390">
    <property type="entry name" value="WH_DNA-bd_sf"/>
</dbReference>
<evidence type="ECO:0000313" key="10">
    <source>
        <dbReference type="EnsemblMetazoa" id="ADAC007714-PA"/>
    </source>
</evidence>